<comment type="caution">
    <text evidence="1">The sequence shown here is derived from an EMBL/GenBank/DDBJ whole genome shotgun (WGS) entry which is preliminary data.</text>
</comment>
<organism evidence="1 2">
    <name type="scientific">Rapidithrix thailandica</name>
    <dbReference type="NCBI Taxonomy" id="413964"/>
    <lineage>
        <taxon>Bacteria</taxon>
        <taxon>Pseudomonadati</taxon>
        <taxon>Bacteroidota</taxon>
        <taxon>Cytophagia</taxon>
        <taxon>Cytophagales</taxon>
        <taxon>Flammeovirgaceae</taxon>
        <taxon>Rapidithrix</taxon>
    </lineage>
</organism>
<dbReference type="AlphaFoldDB" id="A0AAW9SJG7"/>
<evidence type="ECO:0000313" key="1">
    <source>
        <dbReference type="EMBL" id="MEN7551328.1"/>
    </source>
</evidence>
<dbReference type="PROSITE" id="PS51257">
    <property type="entry name" value="PROKAR_LIPOPROTEIN"/>
    <property type="match status" value="1"/>
</dbReference>
<accession>A0AAW9SJG7</accession>
<dbReference type="EMBL" id="JBDKWZ010000021">
    <property type="protein sequence ID" value="MEN7551328.1"/>
    <property type="molecule type" value="Genomic_DNA"/>
</dbReference>
<protein>
    <submittedName>
        <fullName evidence="1">Uncharacterized protein</fullName>
    </submittedName>
</protein>
<dbReference type="Proteomes" id="UP001403385">
    <property type="component" value="Unassembled WGS sequence"/>
</dbReference>
<gene>
    <name evidence="1" type="ORF">AAG747_25650</name>
</gene>
<proteinExistence type="predicted"/>
<reference evidence="1 2" key="1">
    <citation type="submission" date="2024-04" db="EMBL/GenBank/DDBJ databases">
        <title>Novel genus in family Flammeovirgaceae.</title>
        <authorList>
            <person name="Nguyen T.H."/>
            <person name="Vuong T.Q."/>
            <person name="Le H."/>
            <person name="Kim S.-G."/>
        </authorList>
    </citation>
    <scope>NUCLEOTIDE SEQUENCE [LARGE SCALE GENOMIC DNA]</scope>
    <source>
        <strain evidence="1 2">JCM 23209</strain>
    </source>
</reference>
<sequence>MNRLLTIMVVWVVTFTACTKGERKSDFLTSENKQISEEVSNLSGTWRLVSGNPFIRFIENVPEDFSSHTSLLIFSKKHWTFVRFNPRDRQFYSAKGGSYSFEKESISFYTEYDSENENNFGAIHAFKVLLDQDKRNKLCIWMNGGGDANQQCTFQKMEAGSQDHPMMGAWLNVSMLNRNGKMIEPLSTVIEIFTDNYYVISIYDVENQHFAGAGGGTYFLSSGQLFCNVEFYSWDSTWVGEQLVFDCILDKEYCQLSGVLNLENFKNRKVEEHWERLD</sequence>
<evidence type="ECO:0000313" key="2">
    <source>
        <dbReference type="Proteomes" id="UP001403385"/>
    </source>
</evidence>
<name>A0AAW9SJG7_9BACT</name>
<keyword evidence="2" id="KW-1185">Reference proteome</keyword>
<dbReference type="RefSeq" id="WP_346824107.1">
    <property type="nucleotide sequence ID" value="NZ_JBDKWZ010000021.1"/>
</dbReference>